<sequence>MLARLVPFQQRTLVNMHFSALQLSWQVPPLTRVLASLDTIDLQCRVQRGQLLYCSSETPKLLINQFFCHVRVSRFLGYGASTVPRDPESRRVRDETPD</sequence>
<organism evidence="1 2">
    <name type="scientific">Cochliobolus sativus</name>
    <name type="common">Common root rot and spot blotch fungus</name>
    <name type="synonym">Bipolaris sorokiniana</name>
    <dbReference type="NCBI Taxonomy" id="45130"/>
    <lineage>
        <taxon>Eukaryota</taxon>
        <taxon>Fungi</taxon>
        <taxon>Dikarya</taxon>
        <taxon>Ascomycota</taxon>
        <taxon>Pezizomycotina</taxon>
        <taxon>Dothideomycetes</taxon>
        <taxon>Pleosporomycetidae</taxon>
        <taxon>Pleosporales</taxon>
        <taxon>Pleosporineae</taxon>
        <taxon>Pleosporaceae</taxon>
        <taxon>Bipolaris</taxon>
    </lineage>
</organism>
<gene>
    <name evidence="1" type="ORF">GGP41_003067</name>
</gene>
<accession>A0A8H5ZCI7</accession>
<dbReference type="EMBL" id="WNKQ01000019">
    <property type="protein sequence ID" value="KAF5845540.1"/>
    <property type="molecule type" value="Genomic_DNA"/>
</dbReference>
<reference evidence="1" key="1">
    <citation type="submission" date="2019-11" db="EMBL/GenBank/DDBJ databases">
        <title>Bipolaris sorokiniana Genome sequencing.</title>
        <authorList>
            <person name="Wang H."/>
        </authorList>
    </citation>
    <scope>NUCLEOTIDE SEQUENCE</scope>
</reference>
<protein>
    <submittedName>
        <fullName evidence="1">Uncharacterized protein</fullName>
    </submittedName>
</protein>
<name>A0A8H5ZCI7_COCSA</name>
<dbReference type="Proteomes" id="UP000624244">
    <property type="component" value="Unassembled WGS sequence"/>
</dbReference>
<evidence type="ECO:0000313" key="1">
    <source>
        <dbReference type="EMBL" id="KAF5845540.1"/>
    </source>
</evidence>
<dbReference type="AlphaFoldDB" id="A0A8H5ZCI7"/>
<comment type="caution">
    <text evidence="1">The sequence shown here is derived from an EMBL/GenBank/DDBJ whole genome shotgun (WGS) entry which is preliminary data.</text>
</comment>
<proteinExistence type="predicted"/>
<evidence type="ECO:0000313" key="2">
    <source>
        <dbReference type="Proteomes" id="UP000624244"/>
    </source>
</evidence>